<evidence type="ECO:0000313" key="2">
    <source>
        <dbReference type="Proteomes" id="UP001288387"/>
    </source>
</evidence>
<dbReference type="EMBL" id="JAXRVB010000001">
    <property type="protein sequence ID" value="MDZ5762962.1"/>
    <property type="molecule type" value="Genomic_DNA"/>
</dbReference>
<reference evidence="1" key="1">
    <citation type="submission" date="2023-12" db="EMBL/GenBank/DDBJ databases">
        <title>'Antibacterial potential of Stenotrophomonas maltophilia cystic fibrosis isolates' (manuscript under preparation).</title>
        <authorList>
            <person name="Crisan C.V."/>
            <person name="Pettis M."/>
            <person name="Goldberg J.B."/>
        </authorList>
    </citation>
    <scope>NUCLEOTIDE SEQUENCE</scope>
    <source>
        <strain evidence="1">CCV129</strain>
    </source>
</reference>
<proteinExistence type="predicted"/>
<dbReference type="Proteomes" id="UP001288387">
    <property type="component" value="Unassembled WGS sequence"/>
</dbReference>
<organism evidence="1 2">
    <name type="scientific">Stenotrophomonas maltophilia</name>
    <name type="common">Pseudomonas maltophilia</name>
    <name type="synonym">Xanthomonas maltophilia</name>
    <dbReference type="NCBI Taxonomy" id="40324"/>
    <lineage>
        <taxon>Bacteria</taxon>
        <taxon>Pseudomonadati</taxon>
        <taxon>Pseudomonadota</taxon>
        <taxon>Gammaproteobacteria</taxon>
        <taxon>Lysobacterales</taxon>
        <taxon>Lysobacteraceae</taxon>
        <taxon>Stenotrophomonas</taxon>
        <taxon>Stenotrophomonas maltophilia group</taxon>
    </lineage>
</organism>
<protein>
    <submittedName>
        <fullName evidence="1">Uncharacterized protein</fullName>
    </submittedName>
</protein>
<comment type="caution">
    <text evidence="1">The sequence shown here is derived from an EMBL/GenBank/DDBJ whole genome shotgun (WGS) entry which is preliminary data.</text>
</comment>
<name>A0AAJ2TMB2_STEMA</name>
<sequence>MRDKQLRAERSVRGIIAILDEAVAVGSLLEEHSDLFRRMSDLAGMNDEARGIFPMSVRTLRNNVESLYPGGMEAFRRAIGELLGAARKPVAQQEDEAWLEDAVLDMTARYSDLVQRFKRLALGSEVAADELKRHFDRYRGSSSLRVVK</sequence>
<dbReference type="AlphaFoldDB" id="A0AAJ2TMB2"/>
<evidence type="ECO:0000313" key="1">
    <source>
        <dbReference type="EMBL" id="MDZ5762962.1"/>
    </source>
</evidence>
<gene>
    <name evidence="1" type="ORF">U4I38_00595</name>
</gene>
<dbReference type="RefSeq" id="WP_046984166.1">
    <property type="nucleotide sequence ID" value="NZ_CP040439.1"/>
</dbReference>
<accession>A0AAJ2TMB2</accession>